<evidence type="ECO:0000256" key="4">
    <source>
        <dbReference type="ARBA" id="ARBA00023157"/>
    </source>
</evidence>
<dbReference type="PROSITE" id="PS51352">
    <property type="entry name" value="THIOREDOXIN_2"/>
    <property type="match status" value="1"/>
</dbReference>
<evidence type="ECO:0000256" key="3">
    <source>
        <dbReference type="ARBA" id="ARBA00012723"/>
    </source>
</evidence>
<keyword evidence="6" id="KW-0676">Redox-active center</keyword>
<dbReference type="EMBL" id="JADAQX010000030">
    <property type="protein sequence ID" value="KAF8822699.1"/>
    <property type="molecule type" value="Genomic_DNA"/>
</dbReference>
<dbReference type="SUPFAM" id="SSF52833">
    <property type="entry name" value="Thioredoxin-like"/>
    <property type="match status" value="1"/>
</dbReference>
<dbReference type="PROSITE" id="PS00194">
    <property type="entry name" value="THIOREDOXIN_1"/>
    <property type="match status" value="1"/>
</dbReference>
<keyword evidence="10" id="KW-1185">Reference proteome</keyword>
<dbReference type="Proteomes" id="UP000823046">
    <property type="component" value="Unassembled WGS sequence"/>
</dbReference>
<dbReference type="Pfam" id="PF24541">
    <property type="entry name" value="Thioredox_PDIA6_C"/>
    <property type="match status" value="1"/>
</dbReference>
<feature type="domain" description="Thioredoxin" evidence="8">
    <location>
        <begin position="100"/>
        <end position="228"/>
    </location>
</feature>
<reference evidence="9 10" key="1">
    <citation type="journal article" date="2020" name="bioRxiv">
        <title>Metabolic contributions of an alphaproteobacterial endosymbiont in the apicomplexan Cardiosporidium cionae.</title>
        <authorList>
            <person name="Hunter E.S."/>
            <person name="Paight C.J."/>
            <person name="Lane C.E."/>
        </authorList>
    </citation>
    <scope>NUCLEOTIDE SEQUENCE [LARGE SCALE GENOMIC DNA]</scope>
    <source>
        <strain evidence="9">ESH_2018</strain>
    </source>
</reference>
<feature type="region of interest" description="Disordered" evidence="7">
    <location>
        <begin position="76"/>
        <end position="95"/>
    </location>
</feature>
<comment type="subcellular location">
    <subcellularLocation>
        <location evidence="2">Endoplasmic reticulum lumen</location>
    </subcellularLocation>
</comment>
<dbReference type="PRINTS" id="PR00421">
    <property type="entry name" value="THIOREDOXIN"/>
</dbReference>
<dbReference type="PANTHER" id="PTHR45815">
    <property type="entry name" value="PROTEIN DISULFIDE-ISOMERASE A6"/>
    <property type="match status" value="1"/>
</dbReference>
<dbReference type="EC" id="5.3.4.1" evidence="3"/>
<evidence type="ECO:0000256" key="5">
    <source>
        <dbReference type="ARBA" id="ARBA00023235"/>
    </source>
</evidence>
<dbReference type="InterPro" id="IPR036249">
    <property type="entry name" value="Thioredoxin-like_sf"/>
</dbReference>
<evidence type="ECO:0000256" key="6">
    <source>
        <dbReference type="ARBA" id="ARBA00023284"/>
    </source>
</evidence>
<evidence type="ECO:0000313" key="9">
    <source>
        <dbReference type="EMBL" id="KAF8822699.1"/>
    </source>
</evidence>
<name>A0ABQ7JFC5_9APIC</name>
<dbReference type="InterPro" id="IPR013766">
    <property type="entry name" value="Thioredoxin_domain"/>
</dbReference>
<protein>
    <recommendedName>
        <fullName evidence="3">protein disulfide-isomerase</fullName>
        <ecNumber evidence="3">5.3.4.1</ecNumber>
    </recommendedName>
</protein>
<organism evidence="9 10">
    <name type="scientific">Cardiosporidium cionae</name>
    <dbReference type="NCBI Taxonomy" id="476202"/>
    <lineage>
        <taxon>Eukaryota</taxon>
        <taxon>Sar</taxon>
        <taxon>Alveolata</taxon>
        <taxon>Apicomplexa</taxon>
        <taxon>Aconoidasida</taxon>
        <taxon>Nephromycida</taxon>
        <taxon>Cardiosporidium</taxon>
    </lineage>
</organism>
<evidence type="ECO:0000256" key="2">
    <source>
        <dbReference type="ARBA" id="ARBA00004319"/>
    </source>
</evidence>
<dbReference type="InterPro" id="IPR057305">
    <property type="entry name" value="Thioredox_PDIA6_C"/>
</dbReference>
<dbReference type="PANTHER" id="PTHR45815:SF3">
    <property type="entry name" value="PROTEIN DISULFIDE-ISOMERASE A6"/>
    <property type="match status" value="1"/>
</dbReference>
<accession>A0ABQ7JFC5</accession>
<keyword evidence="5" id="KW-0413">Isomerase</keyword>
<evidence type="ECO:0000256" key="7">
    <source>
        <dbReference type="SAM" id="MobiDB-lite"/>
    </source>
</evidence>
<evidence type="ECO:0000259" key="8">
    <source>
        <dbReference type="PROSITE" id="PS51352"/>
    </source>
</evidence>
<evidence type="ECO:0000256" key="1">
    <source>
        <dbReference type="ARBA" id="ARBA00001182"/>
    </source>
</evidence>
<evidence type="ECO:0000313" key="10">
    <source>
        <dbReference type="Proteomes" id="UP000823046"/>
    </source>
</evidence>
<sequence>MLVLFFAITPHVIYVRKLTYSSYSPFLRLIYFCNNYAFNISDGAKPESVDFRGNRDASTLINFSLQEIKKLTQRRLEGNTDDTTSRKNSKTESPRSKVIELTGDNFEELVMQDEKKHILCTLITNIFMNNNHALIILRRFVEFYAPWCGHCKSLAPIWEKLADNVRGHVKIGKMDATKETLASSRFSVKGFPTLKLFPAGKKLDGLVQDYDGPRTDSALLEFVSSFDKPIATAEQLVSQEQFLESCRTGVCVLSILPHIIDSKVAGRNKYLQDYKTVVAASFGLPVTFFWAQGGDHYELEEQLHLAFGYPAVVAINVEKGMYIIHRGDFRVESLNLFLSGLMTGKVPVQPLPSSLVNFNTVSPWKGEEGEIALENSDTIDESLDEL</sequence>
<comment type="caution">
    <text evidence="9">The sequence shown here is derived from an EMBL/GenBank/DDBJ whole genome shotgun (WGS) entry which is preliminary data.</text>
</comment>
<gene>
    <name evidence="9" type="ORF">IE077_003073</name>
</gene>
<dbReference type="Pfam" id="PF00085">
    <property type="entry name" value="Thioredoxin"/>
    <property type="match status" value="1"/>
</dbReference>
<dbReference type="InterPro" id="IPR017937">
    <property type="entry name" value="Thioredoxin_CS"/>
</dbReference>
<keyword evidence="4" id="KW-1015">Disulfide bond</keyword>
<dbReference type="Gene3D" id="3.40.30.10">
    <property type="entry name" value="Glutaredoxin"/>
    <property type="match status" value="1"/>
</dbReference>
<proteinExistence type="predicted"/>
<comment type="catalytic activity">
    <reaction evidence="1">
        <text>Catalyzes the rearrangement of -S-S- bonds in proteins.</text>
        <dbReference type="EC" id="5.3.4.1"/>
    </reaction>
</comment>